<dbReference type="RefSeq" id="WP_011722949.1">
    <property type="nucleotide sequence ID" value="NC_008593.1"/>
</dbReference>
<dbReference type="Gene3D" id="3.40.50.2300">
    <property type="match status" value="1"/>
</dbReference>
<evidence type="ECO:0000313" key="9">
    <source>
        <dbReference type="EMBL" id="ABK60422.1"/>
    </source>
</evidence>
<keyword evidence="6" id="KW-0597">Phosphoprotein</keyword>
<dbReference type="GO" id="GO:0000160">
    <property type="term" value="P:phosphorelay signal transduction system"/>
    <property type="evidence" value="ECO:0007669"/>
    <property type="project" value="InterPro"/>
</dbReference>
<dbReference type="PANTHER" id="PTHR43280:SF2">
    <property type="entry name" value="HTH-TYPE TRANSCRIPTIONAL REGULATOR EXSA"/>
    <property type="match status" value="1"/>
</dbReference>
<dbReference type="GO" id="GO:0043565">
    <property type="term" value="F:sequence-specific DNA binding"/>
    <property type="evidence" value="ECO:0007669"/>
    <property type="project" value="InterPro"/>
</dbReference>
<evidence type="ECO:0000256" key="4">
    <source>
        <dbReference type="ARBA" id="ARBA00023163"/>
    </source>
</evidence>
<dbReference type="STRING" id="386415.NT01CX_0496"/>
<evidence type="ECO:0000256" key="6">
    <source>
        <dbReference type="PROSITE-ProRule" id="PRU00169"/>
    </source>
</evidence>
<evidence type="ECO:0000256" key="1">
    <source>
        <dbReference type="ARBA" id="ARBA00018672"/>
    </source>
</evidence>
<keyword evidence="10" id="KW-1185">Reference proteome</keyword>
<dbReference type="SUPFAM" id="SSF52172">
    <property type="entry name" value="CheY-like"/>
    <property type="match status" value="1"/>
</dbReference>
<evidence type="ECO:0000256" key="3">
    <source>
        <dbReference type="ARBA" id="ARBA00023125"/>
    </source>
</evidence>
<dbReference type="InterPro" id="IPR018060">
    <property type="entry name" value="HTH_AraC"/>
</dbReference>
<protein>
    <recommendedName>
        <fullName evidence="1">Stage 0 sporulation protein A homolog</fullName>
    </recommendedName>
</protein>
<gene>
    <name evidence="9" type="ordered locus">NT01CX_0496</name>
</gene>
<reference evidence="9 10" key="1">
    <citation type="journal article" date="2006" name="Nat. Biotechnol.">
        <title>The genome and transcriptomes of the anti-tumor agent Clostridium novyi-NT.</title>
        <authorList>
            <person name="Bettegowda C."/>
            <person name="Huang X."/>
            <person name="Lin J."/>
            <person name="Cheong I."/>
            <person name="Kohli M."/>
            <person name="Szabo S.A."/>
            <person name="Zhang X."/>
            <person name="Diaz L.A. Jr."/>
            <person name="Velculescu V.E."/>
            <person name="Parmigiani G."/>
            <person name="Kinzler K.W."/>
            <person name="Vogelstein B."/>
            <person name="Zhou S."/>
        </authorList>
    </citation>
    <scope>NUCLEOTIDE SEQUENCE [LARGE SCALE GENOMIC DNA]</scope>
    <source>
        <strain evidence="9 10">NT</strain>
    </source>
</reference>
<feature type="domain" description="HTH araC/xylS-type" evidence="7">
    <location>
        <begin position="145"/>
        <end position="243"/>
    </location>
</feature>
<dbReference type="PROSITE" id="PS50110">
    <property type="entry name" value="RESPONSE_REGULATORY"/>
    <property type="match status" value="1"/>
</dbReference>
<keyword evidence="4" id="KW-0804">Transcription</keyword>
<dbReference type="GO" id="GO:0003700">
    <property type="term" value="F:DNA-binding transcription factor activity"/>
    <property type="evidence" value="ECO:0007669"/>
    <property type="project" value="InterPro"/>
</dbReference>
<dbReference type="AlphaFoldDB" id="A0Q2W5"/>
<dbReference type="InterPro" id="IPR011006">
    <property type="entry name" value="CheY-like_superfamily"/>
</dbReference>
<keyword evidence="2" id="KW-0805">Transcription regulation</keyword>
<proteinExistence type="predicted"/>
<dbReference type="InterPro" id="IPR001789">
    <property type="entry name" value="Sig_transdc_resp-reg_receiver"/>
</dbReference>
<dbReference type="eggNOG" id="COG2207">
    <property type="taxonomic scope" value="Bacteria"/>
</dbReference>
<dbReference type="HOGENOM" id="CLU_000445_5_1_9"/>
<organism evidence="9 10">
    <name type="scientific">Clostridium novyi (strain NT)</name>
    <dbReference type="NCBI Taxonomy" id="386415"/>
    <lineage>
        <taxon>Bacteria</taxon>
        <taxon>Bacillati</taxon>
        <taxon>Bacillota</taxon>
        <taxon>Clostridia</taxon>
        <taxon>Eubacteriales</taxon>
        <taxon>Clostridiaceae</taxon>
        <taxon>Clostridium</taxon>
    </lineage>
</organism>
<comment type="function">
    <text evidence="5">May play the central regulatory role in sporulation. It may be an element of the effector pathway responsible for the activation of sporulation genes in response to nutritional stress. Spo0A may act in concert with spo0H (a sigma factor) to control the expression of some genes that are critical to the sporulation process.</text>
</comment>
<dbReference type="Pfam" id="PF12833">
    <property type="entry name" value="HTH_18"/>
    <property type="match status" value="1"/>
</dbReference>
<feature type="modified residue" description="4-aspartylphosphate" evidence="6">
    <location>
        <position position="55"/>
    </location>
</feature>
<feature type="domain" description="Response regulatory" evidence="8">
    <location>
        <begin position="3"/>
        <end position="120"/>
    </location>
</feature>
<dbReference type="Pfam" id="PF00072">
    <property type="entry name" value="Response_reg"/>
    <property type="match status" value="1"/>
</dbReference>
<name>A0Q2W5_CLONN</name>
<dbReference type="Gene3D" id="1.10.10.60">
    <property type="entry name" value="Homeodomain-like"/>
    <property type="match status" value="2"/>
</dbReference>
<sequence length="245" mass="28159">MYKLMIAEDEPLERRALRIILEKNFFNIEVIDDAKNGIEAIKNARLNKPDIILMDIRMPEKTGLDAQKQIISFLPNVKTIILTAYGDFNYAQTAIKYNVIDYLLKPVRPSDLKNSINKALNLINKETSSKISKKTLSGTEENPIKAAIKYINDNYTQQLTLNLVANLVHLNPQYFSRYFKSKTGYTFTQYITKLRIDKAKKLLATSDKSITQISLEVGYIDPAYFSKVFYKSEKKSPCKYKASFI</sequence>
<keyword evidence="3" id="KW-0238">DNA-binding</keyword>
<dbReference type="SMART" id="SM00342">
    <property type="entry name" value="HTH_ARAC"/>
    <property type="match status" value="1"/>
</dbReference>
<accession>A0Q2W5</accession>
<evidence type="ECO:0000313" key="10">
    <source>
        <dbReference type="Proteomes" id="UP000008220"/>
    </source>
</evidence>
<evidence type="ECO:0000259" key="7">
    <source>
        <dbReference type="PROSITE" id="PS01124"/>
    </source>
</evidence>
<dbReference type="KEGG" id="cno:NT01CX_0496"/>
<dbReference type="CDD" id="cd17536">
    <property type="entry name" value="REC_YesN-like"/>
    <property type="match status" value="1"/>
</dbReference>
<evidence type="ECO:0000256" key="5">
    <source>
        <dbReference type="ARBA" id="ARBA00024867"/>
    </source>
</evidence>
<dbReference type="PANTHER" id="PTHR43280">
    <property type="entry name" value="ARAC-FAMILY TRANSCRIPTIONAL REGULATOR"/>
    <property type="match status" value="1"/>
</dbReference>
<evidence type="ECO:0000259" key="8">
    <source>
        <dbReference type="PROSITE" id="PS50110"/>
    </source>
</evidence>
<dbReference type="eggNOG" id="COG2197">
    <property type="taxonomic scope" value="Bacteria"/>
</dbReference>
<dbReference type="PROSITE" id="PS01124">
    <property type="entry name" value="HTH_ARAC_FAMILY_2"/>
    <property type="match status" value="1"/>
</dbReference>
<evidence type="ECO:0000256" key="2">
    <source>
        <dbReference type="ARBA" id="ARBA00023015"/>
    </source>
</evidence>
<dbReference type="SUPFAM" id="SSF46689">
    <property type="entry name" value="Homeodomain-like"/>
    <property type="match status" value="2"/>
</dbReference>
<dbReference type="EMBL" id="CP000382">
    <property type="protein sequence ID" value="ABK60422.1"/>
    <property type="molecule type" value="Genomic_DNA"/>
</dbReference>
<dbReference type="Proteomes" id="UP000008220">
    <property type="component" value="Chromosome"/>
</dbReference>
<dbReference type="InterPro" id="IPR009057">
    <property type="entry name" value="Homeodomain-like_sf"/>
</dbReference>
<dbReference type="SMART" id="SM00448">
    <property type="entry name" value="REC"/>
    <property type="match status" value="1"/>
</dbReference>
<dbReference type="PATRIC" id="fig|386415.7.peg.2004"/>